<gene>
    <name evidence="4" type="ORF">KSF_029900</name>
</gene>
<keyword evidence="5" id="KW-1185">Reference proteome</keyword>
<comment type="similarity">
    <text evidence="1">Belongs to the bacterial solute-binding protein 1 family.</text>
</comment>
<dbReference type="GO" id="GO:0015768">
    <property type="term" value="P:maltose transport"/>
    <property type="evidence" value="ECO:0007669"/>
    <property type="project" value="TreeGrafter"/>
</dbReference>
<dbReference type="PANTHER" id="PTHR30061">
    <property type="entry name" value="MALTOSE-BINDING PERIPLASMIC PROTEIN"/>
    <property type="match status" value="1"/>
</dbReference>
<dbReference type="SUPFAM" id="SSF53850">
    <property type="entry name" value="Periplasmic binding protein-like II"/>
    <property type="match status" value="1"/>
</dbReference>
<dbReference type="Proteomes" id="UP000597444">
    <property type="component" value="Unassembled WGS sequence"/>
</dbReference>
<keyword evidence="3" id="KW-0732">Signal</keyword>
<name>A0A8J3N3B0_9CHLR</name>
<evidence type="ECO:0000256" key="1">
    <source>
        <dbReference type="ARBA" id="ARBA00008520"/>
    </source>
</evidence>
<dbReference type="AlphaFoldDB" id="A0A8J3N3B0"/>
<evidence type="ECO:0000313" key="5">
    <source>
        <dbReference type="Proteomes" id="UP000597444"/>
    </source>
</evidence>
<dbReference type="InterPro" id="IPR006059">
    <property type="entry name" value="SBP"/>
</dbReference>
<protein>
    <submittedName>
        <fullName evidence="4">Putative ABC transporter-binding protein</fullName>
    </submittedName>
</protein>
<keyword evidence="2" id="KW-0813">Transport</keyword>
<dbReference type="Pfam" id="PF01547">
    <property type="entry name" value="SBP_bac_1"/>
    <property type="match status" value="1"/>
</dbReference>
<dbReference type="CDD" id="cd14750">
    <property type="entry name" value="PBP2_TMBP"/>
    <property type="match status" value="1"/>
</dbReference>
<proteinExistence type="inferred from homology"/>
<dbReference type="GO" id="GO:0042956">
    <property type="term" value="P:maltodextrin transmembrane transport"/>
    <property type="evidence" value="ECO:0007669"/>
    <property type="project" value="TreeGrafter"/>
</dbReference>
<organism evidence="4 5">
    <name type="scientific">Reticulibacter mediterranei</name>
    <dbReference type="NCBI Taxonomy" id="2778369"/>
    <lineage>
        <taxon>Bacteria</taxon>
        <taxon>Bacillati</taxon>
        <taxon>Chloroflexota</taxon>
        <taxon>Ktedonobacteria</taxon>
        <taxon>Ktedonobacterales</taxon>
        <taxon>Reticulibacteraceae</taxon>
        <taxon>Reticulibacter</taxon>
    </lineage>
</organism>
<dbReference type="EMBL" id="BNJK01000001">
    <property type="protein sequence ID" value="GHO92942.1"/>
    <property type="molecule type" value="Genomic_DNA"/>
</dbReference>
<evidence type="ECO:0000256" key="3">
    <source>
        <dbReference type="ARBA" id="ARBA00022729"/>
    </source>
</evidence>
<sequence length="451" mass="49502">MLPEQREVLDEIIVKIRAGRIRRRTFLERAMVAGLSSSAAISLLEACGGSSNSQGGNGAAKNLVWQSENDSTPTYKNLVDTFNKTVGQQKGIHVTWNNGPTGGGDELLTKYTTALRARSSTMDVMSIDIIYPAQFGASEWTNPITDSQWPASERDKYLQGPIKGCTYQNKIWAAPYRTDLGILYYRKDLVPNPPATYDDMVNQAKGASPSKIKYGYVWQGSQYEGLVCDFVEVVHGYGGEVIDANNNVVVNSPEALQALTQMVNWVGTISPTAVTTYTEEPARLTWQNGDSAFMRNWPYAYVQSNDPKQSKVADKFDIASLPHGGKGTAGHSAIGGWNLAINAFSKNPDEAWEFVHYMLQPDAQKGGAINASWTVTLQSVYDDPDVQSKQPLFTKLKPILQNALPRPVSARYADVTKVIQQYVYQALKKQVTPAQALSSLESGLKPLVTSS</sequence>
<reference evidence="4" key="1">
    <citation type="submission" date="2020-10" db="EMBL/GenBank/DDBJ databases">
        <title>Taxonomic study of unclassified bacteria belonging to the class Ktedonobacteria.</title>
        <authorList>
            <person name="Yabe S."/>
            <person name="Wang C.M."/>
            <person name="Zheng Y."/>
            <person name="Sakai Y."/>
            <person name="Cavaletti L."/>
            <person name="Monciardini P."/>
            <person name="Donadio S."/>
        </authorList>
    </citation>
    <scope>NUCLEOTIDE SEQUENCE</scope>
    <source>
        <strain evidence="4">ID150040</strain>
    </source>
</reference>
<dbReference type="Gene3D" id="3.40.190.10">
    <property type="entry name" value="Periplasmic binding protein-like II"/>
    <property type="match status" value="2"/>
</dbReference>
<dbReference type="RefSeq" id="WP_220203753.1">
    <property type="nucleotide sequence ID" value="NZ_BNJK01000001.1"/>
</dbReference>
<evidence type="ECO:0000313" key="4">
    <source>
        <dbReference type="EMBL" id="GHO92942.1"/>
    </source>
</evidence>
<dbReference type="GO" id="GO:0055052">
    <property type="term" value="C:ATP-binding cassette (ABC) transporter complex, substrate-binding subunit-containing"/>
    <property type="evidence" value="ECO:0007669"/>
    <property type="project" value="TreeGrafter"/>
</dbReference>
<evidence type="ECO:0000256" key="2">
    <source>
        <dbReference type="ARBA" id="ARBA00022448"/>
    </source>
</evidence>
<dbReference type="GO" id="GO:1901982">
    <property type="term" value="F:maltose binding"/>
    <property type="evidence" value="ECO:0007669"/>
    <property type="project" value="TreeGrafter"/>
</dbReference>
<accession>A0A8J3N3B0</accession>
<comment type="caution">
    <text evidence="4">The sequence shown here is derived from an EMBL/GenBank/DDBJ whole genome shotgun (WGS) entry which is preliminary data.</text>
</comment>
<dbReference type="PANTHER" id="PTHR30061:SF50">
    <property type="entry name" value="MALTOSE_MALTODEXTRIN-BINDING PERIPLASMIC PROTEIN"/>
    <property type="match status" value="1"/>
</dbReference>